<evidence type="ECO:0000256" key="1">
    <source>
        <dbReference type="SAM" id="Coils"/>
    </source>
</evidence>
<keyword evidence="1" id="KW-0175">Coiled coil</keyword>
<evidence type="ECO:0000313" key="5">
    <source>
        <dbReference type="Proteomes" id="UP000789595"/>
    </source>
</evidence>
<feature type="region of interest" description="Disordered" evidence="2">
    <location>
        <begin position="1"/>
        <end position="126"/>
    </location>
</feature>
<evidence type="ECO:0000256" key="2">
    <source>
        <dbReference type="SAM" id="MobiDB-lite"/>
    </source>
</evidence>
<accession>A0A8J2S5J2</accession>
<evidence type="ECO:0000313" key="4">
    <source>
        <dbReference type="EMBL" id="CAH0364888.1"/>
    </source>
</evidence>
<proteinExistence type="predicted"/>
<feature type="transmembrane region" description="Helical" evidence="3">
    <location>
        <begin position="209"/>
        <end position="233"/>
    </location>
</feature>
<dbReference type="AlphaFoldDB" id="A0A8J2S5J2"/>
<feature type="coiled-coil region" evidence="1">
    <location>
        <begin position="240"/>
        <end position="274"/>
    </location>
</feature>
<gene>
    <name evidence="4" type="ORF">PECAL_1P12770</name>
</gene>
<feature type="compositionally biased region" description="Low complexity" evidence="2">
    <location>
        <begin position="111"/>
        <end position="123"/>
    </location>
</feature>
<protein>
    <submittedName>
        <fullName evidence="4">Uncharacterized protein</fullName>
    </submittedName>
</protein>
<name>A0A8J2S5J2_9STRA</name>
<organism evidence="4 5">
    <name type="scientific">Pelagomonas calceolata</name>
    <dbReference type="NCBI Taxonomy" id="35677"/>
    <lineage>
        <taxon>Eukaryota</taxon>
        <taxon>Sar</taxon>
        <taxon>Stramenopiles</taxon>
        <taxon>Ochrophyta</taxon>
        <taxon>Pelagophyceae</taxon>
        <taxon>Pelagomonadales</taxon>
        <taxon>Pelagomonadaceae</taxon>
        <taxon>Pelagomonas</taxon>
    </lineage>
</organism>
<keyword evidence="5" id="KW-1185">Reference proteome</keyword>
<evidence type="ECO:0000256" key="3">
    <source>
        <dbReference type="SAM" id="Phobius"/>
    </source>
</evidence>
<dbReference type="EMBL" id="CAKKNE010000001">
    <property type="protein sequence ID" value="CAH0364888.1"/>
    <property type="molecule type" value="Genomic_DNA"/>
</dbReference>
<keyword evidence="3" id="KW-1133">Transmembrane helix</keyword>
<keyword evidence="3" id="KW-0472">Membrane</keyword>
<dbReference type="Proteomes" id="UP000789595">
    <property type="component" value="Unassembled WGS sequence"/>
</dbReference>
<feature type="region of interest" description="Disordered" evidence="2">
    <location>
        <begin position="170"/>
        <end position="203"/>
    </location>
</feature>
<keyword evidence="3" id="KW-0812">Transmembrane</keyword>
<feature type="compositionally biased region" description="Basic residues" evidence="2">
    <location>
        <begin position="190"/>
        <end position="203"/>
    </location>
</feature>
<reference evidence="4" key="1">
    <citation type="submission" date="2021-11" db="EMBL/GenBank/DDBJ databases">
        <authorList>
            <consortium name="Genoscope - CEA"/>
            <person name="William W."/>
        </authorList>
    </citation>
    <scope>NUCLEOTIDE SEQUENCE</scope>
</reference>
<sequence>MDARDIYAKFSRPGQLSPPPSPPKRVSFVRDADIEIFLDGSDSDDAPPGRVPLPVATPLKNEAADVDSPLKTPRSPQSSRNDALRRRIERAIGSPPRTPQSSFGERDDDVSSVASSSVASSLMSDDDHQGSMVTVAVYAQDGSTLKVLRVPRGTNRALLASSVARQAGVSPSRCRVVDASPNSQASERRAARRRRREARAKAKQPKSRMAAFLAGAAIASAAACCTLAAYPYLHKRPTALVISNEDVTDLRAELEALRRDLAQSNAEVLRLAKRVKARHAGTDRGLKSLAGGLLDVASLGALRRAAAARDAAARKRNPGAFTKKF</sequence>
<comment type="caution">
    <text evidence="4">The sequence shown here is derived from an EMBL/GenBank/DDBJ whole genome shotgun (WGS) entry which is preliminary data.</text>
</comment>